<dbReference type="Pfam" id="PF17941">
    <property type="entry name" value="PP_kinase_C_1"/>
    <property type="match status" value="1"/>
</dbReference>
<keyword evidence="5 8" id="KW-0418">Kinase</keyword>
<dbReference type="GO" id="GO:0008976">
    <property type="term" value="F:polyphosphate kinase activity"/>
    <property type="evidence" value="ECO:0007669"/>
    <property type="project" value="UniProtKB-UniRule"/>
</dbReference>
<comment type="cofactor">
    <cofactor evidence="8">
        <name>Mg(2+)</name>
        <dbReference type="ChEBI" id="CHEBI:18420"/>
    </cofactor>
</comment>
<dbReference type="Gene3D" id="3.30.1840.10">
    <property type="entry name" value="Polyphosphate kinase middle domain"/>
    <property type="match status" value="1"/>
</dbReference>
<evidence type="ECO:0000313" key="14">
    <source>
        <dbReference type="EMBL" id="PZO43933.1"/>
    </source>
</evidence>
<feature type="binding site" evidence="8">
    <location>
        <position position="627"/>
    </location>
    <ligand>
        <name>ATP</name>
        <dbReference type="ChEBI" id="CHEBI:30616"/>
    </ligand>
</feature>
<proteinExistence type="inferred from homology"/>
<organism evidence="14 15">
    <name type="scientific">Shackletoniella antarctica</name>
    <dbReference type="NCBI Taxonomy" id="268115"/>
    <lineage>
        <taxon>Bacteria</taxon>
        <taxon>Bacillati</taxon>
        <taxon>Cyanobacteriota</taxon>
        <taxon>Cyanophyceae</taxon>
        <taxon>Oculatellales</taxon>
        <taxon>Oculatellaceae</taxon>
        <taxon>Shackletoniella</taxon>
    </lineage>
</organism>
<comment type="caution">
    <text evidence="14">The sequence shown here is derived from an EMBL/GenBank/DDBJ whole genome shotgun (WGS) entry which is preliminary data.</text>
</comment>
<dbReference type="EMBL" id="QBMN01000023">
    <property type="protein sequence ID" value="PZO43933.1"/>
    <property type="molecule type" value="Genomic_DNA"/>
</dbReference>
<evidence type="ECO:0000256" key="9">
    <source>
        <dbReference type="RuleBase" id="RU003800"/>
    </source>
</evidence>
<keyword evidence="7 8" id="KW-0460">Magnesium</keyword>
<feature type="binding site" evidence="8">
    <location>
        <position position="406"/>
    </location>
    <ligand>
        <name>Mg(2+)</name>
        <dbReference type="ChEBI" id="CHEBI:18420"/>
    </ligand>
</feature>
<evidence type="ECO:0000256" key="8">
    <source>
        <dbReference type="HAMAP-Rule" id="MF_00347"/>
    </source>
</evidence>
<evidence type="ECO:0000259" key="11">
    <source>
        <dbReference type="Pfam" id="PF13089"/>
    </source>
</evidence>
<dbReference type="Pfam" id="PF13090">
    <property type="entry name" value="PP_kinase_C"/>
    <property type="match status" value="1"/>
</dbReference>
<dbReference type="InterPro" id="IPR025200">
    <property type="entry name" value="PPK_C_dom2"/>
</dbReference>
<dbReference type="SUPFAM" id="SSF140356">
    <property type="entry name" value="PPK N-terminal domain-like"/>
    <property type="match status" value="1"/>
</dbReference>
<evidence type="ECO:0000256" key="1">
    <source>
        <dbReference type="ARBA" id="ARBA00022553"/>
    </source>
</evidence>
<dbReference type="GO" id="GO:0005524">
    <property type="term" value="F:ATP binding"/>
    <property type="evidence" value="ECO:0007669"/>
    <property type="project" value="UniProtKB-KW"/>
</dbReference>
<feature type="binding site" evidence="8">
    <location>
        <position position="57"/>
    </location>
    <ligand>
        <name>ATP</name>
        <dbReference type="ChEBI" id="CHEBI:30616"/>
    </ligand>
</feature>
<dbReference type="GO" id="GO:0046872">
    <property type="term" value="F:metal ion binding"/>
    <property type="evidence" value="ECO:0007669"/>
    <property type="project" value="UniProtKB-KW"/>
</dbReference>
<comment type="function">
    <text evidence="8 9">Catalyzes the reversible transfer of the terminal phosphate of ATP to form a long-chain polyphosphate (polyP).</text>
</comment>
<keyword evidence="4 8" id="KW-0547">Nucleotide-binding</keyword>
<accession>A0A2W4WFP0</accession>
<dbReference type="Pfam" id="PF13089">
    <property type="entry name" value="PP_kinase_N"/>
    <property type="match status" value="1"/>
</dbReference>
<dbReference type="PANTHER" id="PTHR30218">
    <property type="entry name" value="POLYPHOSPHATE KINASE"/>
    <property type="match status" value="1"/>
</dbReference>
<dbReference type="NCBIfam" id="NF003917">
    <property type="entry name" value="PRK05443.1-1"/>
    <property type="match status" value="1"/>
</dbReference>
<evidence type="ECO:0000256" key="7">
    <source>
        <dbReference type="ARBA" id="ARBA00022842"/>
    </source>
</evidence>
<comment type="similarity">
    <text evidence="8 9">Belongs to the polyphosphate kinase 1 (PPK1) family.</text>
</comment>
<evidence type="ECO:0000313" key="15">
    <source>
        <dbReference type="Proteomes" id="UP000249081"/>
    </source>
</evidence>
<name>A0A2W4WFP0_9CYAN</name>
<evidence type="ECO:0000259" key="12">
    <source>
        <dbReference type="Pfam" id="PF13090"/>
    </source>
</evidence>
<feature type="binding site" evidence="8">
    <location>
        <position position="599"/>
    </location>
    <ligand>
        <name>ATP</name>
        <dbReference type="ChEBI" id="CHEBI:30616"/>
    </ligand>
</feature>
<comment type="PTM">
    <text evidence="8 9">An intermediate of this reaction is the autophosphorylated ppk in which a phosphate is covalently linked to a histidine residue through a N-P bond.</text>
</comment>
<dbReference type="InterPro" id="IPR024953">
    <property type="entry name" value="PP_kinase_middle"/>
</dbReference>
<dbReference type="HAMAP" id="MF_00347">
    <property type="entry name" value="Polyphosphate_kinase"/>
    <property type="match status" value="1"/>
</dbReference>
<keyword evidence="1 8" id="KW-0597">Phosphoprotein</keyword>
<evidence type="ECO:0000256" key="3">
    <source>
        <dbReference type="ARBA" id="ARBA00022723"/>
    </source>
</evidence>
<evidence type="ECO:0000259" key="13">
    <source>
        <dbReference type="Pfam" id="PF17941"/>
    </source>
</evidence>
<keyword evidence="2 8" id="KW-0808">Transferase</keyword>
<gene>
    <name evidence="14" type="primary">ppk1</name>
    <name evidence="8" type="synonym">ppk</name>
    <name evidence="14" type="ORF">DCF17_05200</name>
</gene>
<feature type="domain" description="Polyphosphate kinase middle" evidence="10">
    <location>
        <begin position="133"/>
        <end position="318"/>
    </location>
</feature>
<dbReference type="NCBIfam" id="NF003921">
    <property type="entry name" value="PRK05443.2-2"/>
    <property type="match status" value="1"/>
</dbReference>
<dbReference type="NCBIfam" id="TIGR03705">
    <property type="entry name" value="poly_P_kin"/>
    <property type="match status" value="1"/>
</dbReference>
<evidence type="ECO:0000256" key="6">
    <source>
        <dbReference type="ARBA" id="ARBA00022840"/>
    </source>
</evidence>
<dbReference type="Proteomes" id="UP000249081">
    <property type="component" value="Unassembled WGS sequence"/>
</dbReference>
<dbReference type="NCBIfam" id="NF003918">
    <property type="entry name" value="PRK05443.1-2"/>
    <property type="match status" value="1"/>
</dbReference>
<protein>
    <recommendedName>
        <fullName evidence="8 9">Polyphosphate kinase</fullName>
        <ecNumber evidence="8 9">2.7.4.1</ecNumber>
    </recommendedName>
    <alternativeName>
        <fullName evidence="8">ATP-polyphosphate phosphotransferase</fullName>
    </alternativeName>
    <alternativeName>
        <fullName evidence="8">Polyphosphoric acid kinase</fullName>
    </alternativeName>
</protein>
<dbReference type="CDD" id="cd09165">
    <property type="entry name" value="PLDc_PaPPK1_C1_like"/>
    <property type="match status" value="1"/>
</dbReference>
<evidence type="ECO:0000256" key="4">
    <source>
        <dbReference type="ARBA" id="ARBA00022741"/>
    </source>
</evidence>
<dbReference type="InterPro" id="IPR025198">
    <property type="entry name" value="PPK_N_dom"/>
</dbReference>
<feature type="active site" description="Phosphohistidine intermediate" evidence="8">
    <location>
        <position position="466"/>
    </location>
</feature>
<dbReference type="CDD" id="cd09168">
    <property type="entry name" value="PLDc_PaPPK1_C2_like"/>
    <property type="match status" value="1"/>
</dbReference>
<sequence length="724" mass="82290">MTRADLAEQSVNLNDPQYYINREVSWLGFNERVLHEALDPRTPLLERLKFLAIYSSNLDEFFMVRISGVMEQAEAGIHPETPDQLTPVKQLEIMRSHLIEKVRLQHHTFEQELRPALVEHGVYLQNYRDLTKEQKFYLKDYFEKRIFPVLTPLSVDPSHPFPRMSNLSLNLAVRVVDPETGVERFARVKVPSSLPRFVGMPEQLRTHQGEPCVWIGVPLEQVIAENLGYLFPGMTTAGHNLFRITRDADFPVLEDEADDLLIAIEKEISKRRLEGFVCRLEIESTMPDDLQEGLMRELKVSPDRVYEINGLLNLADLFFFLSIPLPELKDKPWTALVPPRLKLVLELEDDGSRSYSEHAPNIFTILRGGDILVHHPYESFKASVQEFITQAANDPKVLAIKITLYRTSGDSPIVKALIAAAANRKQVVALVELKARFDEANNIEWAKKLEDAGVHVVYGISGLKTHTKTTLIVREEGDEIRRYVHIGTGNYNPKTSKLYTDLSLFSGREDLGADLTDLFNFLTGYSRQKAYRKLLVAPFTLRDRMVALIRREIDHAQNIGKSGVRGKIIAKMNSLVDASMIRLLYEASQAGVEIDLIVRGICCLRPGIPGVSDNIRVISVIGKFLEHSRIFCFHNSGQPEYYIGSADWMTRNLDRRVEAVVPIEDPSLVKELQTILDIMLADNRQAWDMDSDGTFTQRRPLADDEAQGTQTVLKAHTLKRDSVL</sequence>
<dbReference type="InterPro" id="IPR036830">
    <property type="entry name" value="PP_kinase_middle_dom_sf"/>
</dbReference>
<dbReference type="EC" id="2.7.4.1" evidence="8 9"/>
<feature type="binding site" evidence="8">
    <location>
        <position position="436"/>
    </location>
    <ligand>
        <name>Mg(2+)</name>
        <dbReference type="ChEBI" id="CHEBI:18420"/>
    </ligand>
</feature>
<comment type="catalytic activity">
    <reaction evidence="8 9">
        <text>[phosphate](n) + ATP = [phosphate](n+1) + ADP</text>
        <dbReference type="Rhea" id="RHEA:19573"/>
        <dbReference type="Rhea" id="RHEA-COMP:9859"/>
        <dbReference type="Rhea" id="RHEA-COMP:14280"/>
        <dbReference type="ChEBI" id="CHEBI:16838"/>
        <dbReference type="ChEBI" id="CHEBI:30616"/>
        <dbReference type="ChEBI" id="CHEBI:456216"/>
        <dbReference type="EC" id="2.7.4.1"/>
    </reaction>
</comment>
<dbReference type="Gene3D" id="3.30.870.10">
    <property type="entry name" value="Endonuclease Chain A"/>
    <property type="match status" value="2"/>
</dbReference>
<dbReference type="AlphaFoldDB" id="A0A2W4WFP0"/>
<evidence type="ECO:0000256" key="5">
    <source>
        <dbReference type="ARBA" id="ARBA00022777"/>
    </source>
</evidence>
<dbReference type="PANTHER" id="PTHR30218:SF0">
    <property type="entry name" value="POLYPHOSPHATE KINASE"/>
    <property type="match status" value="1"/>
</dbReference>
<dbReference type="FunFam" id="3.30.870.10:FF:000001">
    <property type="entry name" value="Polyphosphate kinase"/>
    <property type="match status" value="1"/>
</dbReference>
<dbReference type="Pfam" id="PF02503">
    <property type="entry name" value="PP_kinase"/>
    <property type="match status" value="1"/>
</dbReference>
<feature type="domain" description="Polyphosphate kinase C-terminal" evidence="13">
    <location>
        <begin position="361"/>
        <end position="527"/>
    </location>
</feature>
<feature type="domain" description="Polyphosphate kinase N-terminal" evidence="11">
    <location>
        <begin position="19"/>
        <end position="124"/>
    </location>
</feature>
<dbReference type="InterPro" id="IPR036832">
    <property type="entry name" value="PPK_N_dom_sf"/>
</dbReference>
<evidence type="ECO:0000256" key="2">
    <source>
        <dbReference type="ARBA" id="ARBA00022679"/>
    </source>
</evidence>
<dbReference type="SUPFAM" id="SSF143724">
    <property type="entry name" value="PHP14-like"/>
    <property type="match status" value="1"/>
</dbReference>
<feature type="binding site" evidence="8">
    <location>
        <position position="499"/>
    </location>
    <ligand>
        <name>ATP</name>
        <dbReference type="ChEBI" id="CHEBI:30616"/>
    </ligand>
</feature>
<dbReference type="InterPro" id="IPR003414">
    <property type="entry name" value="PP_kinase"/>
</dbReference>
<dbReference type="InterPro" id="IPR041108">
    <property type="entry name" value="PP_kinase_C_1"/>
</dbReference>
<reference evidence="15" key="1">
    <citation type="submission" date="2018-04" db="EMBL/GenBank/DDBJ databases">
        <authorList>
            <person name="Cornet L."/>
        </authorList>
    </citation>
    <scope>NUCLEOTIDE SEQUENCE [LARGE SCALE GENOMIC DNA]</scope>
</reference>
<dbReference type="SUPFAM" id="SSF56024">
    <property type="entry name" value="Phospholipase D/nuclease"/>
    <property type="match status" value="2"/>
</dbReference>
<reference evidence="14 15" key="2">
    <citation type="submission" date="2018-06" db="EMBL/GenBank/DDBJ databases">
        <title>Metagenomic assembly of (sub)arctic Cyanobacteria and their associated microbiome from non-axenic cultures.</title>
        <authorList>
            <person name="Baurain D."/>
        </authorList>
    </citation>
    <scope>NUCLEOTIDE SEQUENCE [LARGE SCALE GENOMIC DNA]</scope>
    <source>
        <strain evidence="14">ULC041bin1</strain>
    </source>
</reference>
<dbReference type="GO" id="GO:0009358">
    <property type="term" value="C:polyphosphate kinase complex"/>
    <property type="evidence" value="ECO:0007669"/>
    <property type="project" value="InterPro"/>
</dbReference>
<evidence type="ECO:0000259" key="10">
    <source>
        <dbReference type="Pfam" id="PF02503"/>
    </source>
</evidence>
<feature type="domain" description="Polyphosphate kinase C-terminal" evidence="12">
    <location>
        <begin position="534"/>
        <end position="704"/>
    </location>
</feature>
<dbReference type="Gene3D" id="1.20.58.310">
    <property type="entry name" value="Polyphosphate kinase N-terminal domain"/>
    <property type="match status" value="1"/>
</dbReference>
<keyword evidence="6 8" id="KW-0067">ATP-binding</keyword>
<dbReference type="PIRSF" id="PIRSF015589">
    <property type="entry name" value="PP_kinase"/>
    <property type="match status" value="1"/>
</dbReference>
<keyword evidence="3 8" id="KW-0479">Metal-binding</keyword>
<dbReference type="GO" id="GO:0006799">
    <property type="term" value="P:polyphosphate biosynthetic process"/>
    <property type="evidence" value="ECO:0007669"/>
    <property type="project" value="UniProtKB-UniRule"/>
</dbReference>